<protein>
    <submittedName>
        <fullName evidence="1">2982_t:CDS:1</fullName>
    </submittedName>
</protein>
<keyword evidence="2" id="KW-1185">Reference proteome</keyword>
<sequence>MSRHYPDSCSVCDGYCLYTRFARRDIVLTSVHNESNSQINEFDGPNQFSQQPPFVSPNHYIPQILNGPRHPHANRPDQYPYINGPDQPPQITEINNINNDFRPVQHSQIINGYVQQQVINSRKLLFPFPFSIFNCSEEFLSIIMENIYEFDKEVERLRSKMSSVAILKFGKNITKVRNNQFEFEFNKTIQT</sequence>
<evidence type="ECO:0000313" key="1">
    <source>
        <dbReference type="EMBL" id="CAG8723147.1"/>
    </source>
</evidence>
<dbReference type="OrthoDB" id="2481234at2759"/>
<dbReference type="Proteomes" id="UP000789405">
    <property type="component" value="Unassembled WGS sequence"/>
</dbReference>
<proteinExistence type="predicted"/>
<organism evidence="1 2">
    <name type="scientific">Dentiscutata erythropus</name>
    <dbReference type="NCBI Taxonomy" id="1348616"/>
    <lineage>
        <taxon>Eukaryota</taxon>
        <taxon>Fungi</taxon>
        <taxon>Fungi incertae sedis</taxon>
        <taxon>Mucoromycota</taxon>
        <taxon>Glomeromycotina</taxon>
        <taxon>Glomeromycetes</taxon>
        <taxon>Diversisporales</taxon>
        <taxon>Gigasporaceae</taxon>
        <taxon>Dentiscutata</taxon>
    </lineage>
</organism>
<gene>
    <name evidence="1" type="ORF">DERYTH_LOCUS14481</name>
</gene>
<dbReference type="AlphaFoldDB" id="A0A9N9NDQ1"/>
<dbReference type="EMBL" id="CAJVPY010010945">
    <property type="protein sequence ID" value="CAG8723147.1"/>
    <property type="molecule type" value="Genomic_DNA"/>
</dbReference>
<evidence type="ECO:0000313" key="2">
    <source>
        <dbReference type="Proteomes" id="UP000789405"/>
    </source>
</evidence>
<reference evidence="1" key="1">
    <citation type="submission" date="2021-06" db="EMBL/GenBank/DDBJ databases">
        <authorList>
            <person name="Kallberg Y."/>
            <person name="Tangrot J."/>
            <person name="Rosling A."/>
        </authorList>
    </citation>
    <scope>NUCLEOTIDE SEQUENCE</scope>
    <source>
        <strain evidence="1">MA453B</strain>
    </source>
</reference>
<comment type="caution">
    <text evidence="1">The sequence shown here is derived from an EMBL/GenBank/DDBJ whole genome shotgun (WGS) entry which is preliminary data.</text>
</comment>
<accession>A0A9N9NDQ1</accession>
<name>A0A9N9NDQ1_9GLOM</name>